<sequence length="340" mass="35367">MTYGFAVSALEAQGLTKFFGAVRAVSDLSFSVPRGSITGFLGPNGSGKTTTLRMLLGLVRPTAGASYVAGVPFSELTHPARAVGAVLDSRSLHPKRTARGHLRIYCSAVGVPDARADEMLGLVGLSDVGDRQVGGFSLGMRQRLALATALLGDPEILVLDEPANGLDPEGIAWLRDFLKSYAAGGRTVLISSHLLREVEATVDHLVIVSAGSLMYQGTVEQLRASRPSRTLVAVSDPAALALALASNGVTNAQLLPDGRLGVAGSDTDTIVRIAADAGLTVFGTVYEHVDLEHVFLSMTAGQYASAPVGPMQRGFPAPHHGPGYGPPPNHASSPWNGGRS</sequence>
<comment type="similarity">
    <text evidence="1">Belongs to the ABC transporter superfamily.</text>
</comment>
<dbReference type="SMART" id="SM00382">
    <property type="entry name" value="AAA"/>
    <property type="match status" value="1"/>
</dbReference>
<protein>
    <submittedName>
        <fullName evidence="7">ABC transporter ATP-binding protein</fullName>
    </submittedName>
</protein>
<name>A0A177YAL2_9NOCA</name>
<evidence type="ECO:0000259" key="6">
    <source>
        <dbReference type="PROSITE" id="PS50893"/>
    </source>
</evidence>
<evidence type="ECO:0000256" key="2">
    <source>
        <dbReference type="ARBA" id="ARBA00022448"/>
    </source>
</evidence>
<feature type="domain" description="ABC transporter" evidence="6">
    <location>
        <begin position="10"/>
        <end position="235"/>
    </location>
</feature>
<dbReference type="InterPro" id="IPR017871">
    <property type="entry name" value="ABC_transporter-like_CS"/>
</dbReference>
<reference evidence="7 8" key="1">
    <citation type="submission" date="2016-03" db="EMBL/GenBank/DDBJ databases">
        <title>Genome sequence of Rhodococcus kyotonensis KB10.</title>
        <authorList>
            <person name="Jeong H."/>
            <person name="Hong C.E."/>
            <person name="Jo S.H."/>
            <person name="Park J.M."/>
        </authorList>
    </citation>
    <scope>NUCLEOTIDE SEQUENCE [LARGE SCALE GENOMIC DNA]</scope>
    <source>
        <strain evidence="7 8">KB10</strain>
    </source>
</reference>
<evidence type="ECO:0000313" key="7">
    <source>
        <dbReference type="EMBL" id="OAK52566.1"/>
    </source>
</evidence>
<dbReference type="PROSITE" id="PS00211">
    <property type="entry name" value="ABC_TRANSPORTER_1"/>
    <property type="match status" value="1"/>
</dbReference>
<dbReference type="EMBL" id="LVHI01000023">
    <property type="protein sequence ID" value="OAK52566.1"/>
    <property type="molecule type" value="Genomic_DNA"/>
</dbReference>
<keyword evidence="2" id="KW-0813">Transport</keyword>
<dbReference type="InterPro" id="IPR003593">
    <property type="entry name" value="AAA+_ATPase"/>
</dbReference>
<feature type="compositionally biased region" description="Polar residues" evidence="5">
    <location>
        <begin position="331"/>
        <end position="340"/>
    </location>
</feature>
<dbReference type="GO" id="GO:0005524">
    <property type="term" value="F:ATP binding"/>
    <property type="evidence" value="ECO:0007669"/>
    <property type="project" value="UniProtKB-KW"/>
</dbReference>
<accession>A0A177YAL2</accession>
<dbReference type="Pfam" id="PF00005">
    <property type="entry name" value="ABC_tran"/>
    <property type="match status" value="1"/>
</dbReference>
<dbReference type="PANTHER" id="PTHR43335">
    <property type="entry name" value="ABC TRANSPORTER, ATP-BINDING PROTEIN"/>
    <property type="match status" value="1"/>
</dbReference>
<dbReference type="AlphaFoldDB" id="A0A177YAL2"/>
<gene>
    <name evidence="7" type="ORF">A3K89_07030</name>
</gene>
<dbReference type="GO" id="GO:0016887">
    <property type="term" value="F:ATP hydrolysis activity"/>
    <property type="evidence" value="ECO:0007669"/>
    <property type="project" value="InterPro"/>
</dbReference>
<feature type="region of interest" description="Disordered" evidence="5">
    <location>
        <begin position="311"/>
        <end position="340"/>
    </location>
</feature>
<keyword evidence="8" id="KW-1185">Reference proteome</keyword>
<comment type="caution">
    <text evidence="7">The sequence shown here is derived from an EMBL/GenBank/DDBJ whole genome shotgun (WGS) entry which is preliminary data.</text>
</comment>
<keyword evidence="3" id="KW-0547">Nucleotide-binding</keyword>
<dbReference type="InterPro" id="IPR003439">
    <property type="entry name" value="ABC_transporter-like_ATP-bd"/>
</dbReference>
<evidence type="ECO:0000313" key="8">
    <source>
        <dbReference type="Proteomes" id="UP000077519"/>
    </source>
</evidence>
<evidence type="ECO:0000256" key="3">
    <source>
        <dbReference type="ARBA" id="ARBA00022741"/>
    </source>
</evidence>
<evidence type="ECO:0000256" key="5">
    <source>
        <dbReference type="SAM" id="MobiDB-lite"/>
    </source>
</evidence>
<dbReference type="Gene3D" id="3.40.50.300">
    <property type="entry name" value="P-loop containing nucleotide triphosphate hydrolases"/>
    <property type="match status" value="1"/>
</dbReference>
<dbReference type="RefSeq" id="WP_068428135.1">
    <property type="nucleotide sequence ID" value="NZ_LVHI01000023.1"/>
</dbReference>
<dbReference type="Proteomes" id="UP000077519">
    <property type="component" value="Unassembled WGS sequence"/>
</dbReference>
<proteinExistence type="inferred from homology"/>
<keyword evidence="4 7" id="KW-0067">ATP-binding</keyword>
<evidence type="ECO:0000256" key="4">
    <source>
        <dbReference type="ARBA" id="ARBA00022840"/>
    </source>
</evidence>
<organism evidence="7 8">
    <name type="scientific">Rhodococcoides kyotonense</name>
    <dbReference type="NCBI Taxonomy" id="398843"/>
    <lineage>
        <taxon>Bacteria</taxon>
        <taxon>Bacillati</taxon>
        <taxon>Actinomycetota</taxon>
        <taxon>Actinomycetes</taxon>
        <taxon>Mycobacteriales</taxon>
        <taxon>Nocardiaceae</taxon>
        <taxon>Rhodococcoides</taxon>
    </lineage>
</organism>
<dbReference type="PANTHER" id="PTHR43335:SF4">
    <property type="entry name" value="ABC TRANSPORTER, ATP-BINDING PROTEIN"/>
    <property type="match status" value="1"/>
</dbReference>
<dbReference type="SUPFAM" id="SSF52540">
    <property type="entry name" value="P-loop containing nucleoside triphosphate hydrolases"/>
    <property type="match status" value="1"/>
</dbReference>
<dbReference type="PROSITE" id="PS50893">
    <property type="entry name" value="ABC_TRANSPORTER_2"/>
    <property type="match status" value="1"/>
</dbReference>
<dbReference type="InterPro" id="IPR027417">
    <property type="entry name" value="P-loop_NTPase"/>
</dbReference>
<evidence type="ECO:0000256" key="1">
    <source>
        <dbReference type="ARBA" id="ARBA00005417"/>
    </source>
</evidence>
<dbReference type="CDD" id="cd03268">
    <property type="entry name" value="ABC_BcrA_bacitracin_resist"/>
    <property type="match status" value="1"/>
</dbReference>